<feature type="region of interest" description="Disordered" evidence="1">
    <location>
        <begin position="134"/>
        <end position="171"/>
    </location>
</feature>
<dbReference type="EMBL" id="JAKOGI010002155">
    <property type="protein sequence ID" value="KAJ8422758.1"/>
    <property type="molecule type" value="Genomic_DNA"/>
</dbReference>
<dbReference type="AlphaFoldDB" id="A0A9Q1GMK4"/>
<proteinExistence type="predicted"/>
<reference evidence="2" key="1">
    <citation type="submission" date="2022-04" db="EMBL/GenBank/DDBJ databases">
        <title>Carnegiea gigantea Genome sequencing and assembly v2.</title>
        <authorList>
            <person name="Copetti D."/>
            <person name="Sanderson M.J."/>
            <person name="Burquez A."/>
            <person name="Wojciechowski M.F."/>
        </authorList>
    </citation>
    <scope>NUCLEOTIDE SEQUENCE</scope>
    <source>
        <strain evidence="2">SGP5-SGP5p</strain>
        <tissue evidence="2">Aerial part</tissue>
    </source>
</reference>
<organism evidence="2 3">
    <name type="scientific">Carnegiea gigantea</name>
    <dbReference type="NCBI Taxonomy" id="171969"/>
    <lineage>
        <taxon>Eukaryota</taxon>
        <taxon>Viridiplantae</taxon>
        <taxon>Streptophyta</taxon>
        <taxon>Embryophyta</taxon>
        <taxon>Tracheophyta</taxon>
        <taxon>Spermatophyta</taxon>
        <taxon>Magnoliopsida</taxon>
        <taxon>eudicotyledons</taxon>
        <taxon>Gunneridae</taxon>
        <taxon>Pentapetalae</taxon>
        <taxon>Caryophyllales</taxon>
        <taxon>Cactineae</taxon>
        <taxon>Cactaceae</taxon>
        <taxon>Cactoideae</taxon>
        <taxon>Echinocereeae</taxon>
        <taxon>Carnegiea</taxon>
    </lineage>
</organism>
<keyword evidence="3" id="KW-1185">Reference proteome</keyword>
<feature type="compositionally biased region" description="Acidic residues" evidence="1">
    <location>
        <begin position="157"/>
        <end position="171"/>
    </location>
</feature>
<gene>
    <name evidence="2" type="ORF">Cgig2_024397</name>
</gene>
<comment type="caution">
    <text evidence="2">The sequence shown here is derived from an EMBL/GenBank/DDBJ whole genome shotgun (WGS) entry which is preliminary data.</text>
</comment>
<sequence>MDNAPPQSPKVRCALFQLNSSLNQDSCNSRHDYPFWRRTKATFTSKRAKTMVKETLDASSRWNKCKLKREKFNRKFINEALSSRPSIILARTERNLENRANYEMSQNMVKTKDGKEPDKLELFEVTNKPKWLETKRDDASTATLKDFPSYEHGLPASEDEFVLDGENDQDV</sequence>
<evidence type="ECO:0000256" key="1">
    <source>
        <dbReference type="SAM" id="MobiDB-lite"/>
    </source>
</evidence>
<evidence type="ECO:0000313" key="3">
    <source>
        <dbReference type="Proteomes" id="UP001153076"/>
    </source>
</evidence>
<protein>
    <submittedName>
        <fullName evidence="2">Uncharacterized protein</fullName>
    </submittedName>
</protein>
<dbReference type="OrthoDB" id="1734008at2759"/>
<dbReference type="Proteomes" id="UP001153076">
    <property type="component" value="Unassembled WGS sequence"/>
</dbReference>
<accession>A0A9Q1GMK4</accession>
<evidence type="ECO:0000313" key="2">
    <source>
        <dbReference type="EMBL" id="KAJ8422758.1"/>
    </source>
</evidence>
<name>A0A9Q1GMK4_9CARY</name>